<evidence type="ECO:0000313" key="2">
    <source>
        <dbReference type="EMBL" id="WVZ25667.1"/>
    </source>
</evidence>
<evidence type="ECO:0008006" key="4">
    <source>
        <dbReference type="Google" id="ProtNLM"/>
    </source>
</evidence>
<dbReference type="PANTHER" id="PTHR33223:SF10">
    <property type="entry name" value="AMINOTRANSFERASE-LIKE PLANT MOBILE DOMAIN-CONTAINING PROTEIN"/>
    <property type="match status" value="1"/>
</dbReference>
<dbReference type="Proteomes" id="UP001374535">
    <property type="component" value="Chromosome 1"/>
</dbReference>
<proteinExistence type="predicted"/>
<dbReference type="EMBL" id="CP144700">
    <property type="protein sequence ID" value="WVZ25667.1"/>
    <property type="molecule type" value="Genomic_DNA"/>
</dbReference>
<evidence type="ECO:0000256" key="1">
    <source>
        <dbReference type="SAM" id="MobiDB-lite"/>
    </source>
</evidence>
<feature type="region of interest" description="Disordered" evidence="1">
    <location>
        <begin position="399"/>
        <end position="444"/>
    </location>
</feature>
<protein>
    <recommendedName>
        <fullName evidence="4">Retrotransposon gag domain-containing protein</fullName>
    </recommendedName>
</protein>
<keyword evidence="3" id="KW-1185">Reference proteome</keyword>
<reference evidence="2 3" key="1">
    <citation type="journal article" date="2023" name="Life. Sci Alliance">
        <title>Evolutionary insights into 3D genome organization and epigenetic landscape of Vigna mungo.</title>
        <authorList>
            <person name="Junaid A."/>
            <person name="Singh B."/>
            <person name="Bhatia S."/>
        </authorList>
    </citation>
    <scope>NUCLEOTIDE SEQUENCE [LARGE SCALE GENOMIC DNA]</scope>
    <source>
        <strain evidence="2">Urdbean</strain>
    </source>
</reference>
<gene>
    <name evidence="2" type="ORF">V8G54_004211</name>
</gene>
<evidence type="ECO:0000313" key="3">
    <source>
        <dbReference type="Proteomes" id="UP001374535"/>
    </source>
</evidence>
<dbReference type="PANTHER" id="PTHR33223">
    <property type="entry name" value="CCHC-TYPE DOMAIN-CONTAINING PROTEIN"/>
    <property type="match status" value="1"/>
</dbReference>
<sequence length="592" mass="67760">MEMSVVLPVQVKTNWPRLKFKTDQIGSKVEMSHVELKLTAETPAVQKSVDVELPTWSPYKHNEGFTHTVVEKMGFLPYDFGSFRKWCLLGSSLLQIVHSSLLIRVSDWGNTPALAPSLSSRKGFASSPLRHYEQSDSVSGELNSFLDFDVEAREENAREDELMKLIWCSSLQVRHINEWVSWMKVLFFNAGANCWWWVLQWLRVLAREVMRFCVFGLWFGFAGGEDEDGGDGACASSDNLRYGDGWLPARMAREEDDSVMGRRLLMVLTLVVTDFAMVLMVVNGDDGEIVTVAMLDDAHNNQRYLIKDIDEVFMSNQPNFKVNLFKRESEWLRVKETERSRLKETERQERHVSNVSLSVLQIHIETFWRPWDLSLEDTQCTSTDHIRTTRVTAEKIATLRAQQPPLELSASNRHGDNEGSRNGERSADTKLGGRGRREPTPKPLQTIRPISLLPFTMAIMQTLIPKKPPPTLERYNGSTDPNNHLRIFTNAVAFYTDSDPVICKAFSLSLRDEALEWYHTLPPNTKLFRKKYASNQKQEMTPAELVNTKQGKRNLEGIHPKAQHGQIDPHYGYPHYPHVCLRQIVREGSLCP</sequence>
<dbReference type="AlphaFoldDB" id="A0AAQ3SCL3"/>
<feature type="compositionally biased region" description="Basic and acidic residues" evidence="1">
    <location>
        <begin position="413"/>
        <end position="428"/>
    </location>
</feature>
<accession>A0AAQ3SCL3</accession>
<name>A0AAQ3SCL3_VIGMU</name>
<organism evidence="2 3">
    <name type="scientific">Vigna mungo</name>
    <name type="common">Black gram</name>
    <name type="synonym">Phaseolus mungo</name>
    <dbReference type="NCBI Taxonomy" id="3915"/>
    <lineage>
        <taxon>Eukaryota</taxon>
        <taxon>Viridiplantae</taxon>
        <taxon>Streptophyta</taxon>
        <taxon>Embryophyta</taxon>
        <taxon>Tracheophyta</taxon>
        <taxon>Spermatophyta</taxon>
        <taxon>Magnoliopsida</taxon>
        <taxon>eudicotyledons</taxon>
        <taxon>Gunneridae</taxon>
        <taxon>Pentapetalae</taxon>
        <taxon>rosids</taxon>
        <taxon>fabids</taxon>
        <taxon>Fabales</taxon>
        <taxon>Fabaceae</taxon>
        <taxon>Papilionoideae</taxon>
        <taxon>50 kb inversion clade</taxon>
        <taxon>NPAAA clade</taxon>
        <taxon>indigoferoid/millettioid clade</taxon>
        <taxon>Phaseoleae</taxon>
        <taxon>Vigna</taxon>
    </lineage>
</organism>